<feature type="non-terminal residue" evidence="2">
    <location>
        <position position="51"/>
    </location>
</feature>
<dbReference type="EMBL" id="BARU01043511">
    <property type="protein sequence ID" value="GAH82111.1"/>
    <property type="molecule type" value="Genomic_DNA"/>
</dbReference>
<proteinExistence type="predicted"/>
<evidence type="ECO:0000256" key="1">
    <source>
        <dbReference type="SAM" id="Phobius"/>
    </source>
</evidence>
<evidence type="ECO:0000313" key="2">
    <source>
        <dbReference type="EMBL" id="GAH82111.1"/>
    </source>
</evidence>
<gene>
    <name evidence="2" type="ORF">S03H2_66604</name>
</gene>
<sequence>MKRLFNLHTIGGWAGIGCFAYMIFFYLDTGVILFPLHIITNSINLNTMDLC</sequence>
<keyword evidence="1" id="KW-0812">Transmembrane</keyword>
<organism evidence="2">
    <name type="scientific">marine sediment metagenome</name>
    <dbReference type="NCBI Taxonomy" id="412755"/>
    <lineage>
        <taxon>unclassified sequences</taxon>
        <taxon>metagenomes</taxon>
        <taxon>ecological metagenomes</taxon>
    </lineage>
</organism>
<reference evidence="2" key="1">
    <citation type="journal article" date="2014" name="Front. Microbiol.">
        <title>High frequency of phylogenetically diverse reductive dehalogenase-homologous genes in deep subseafloor sedimentary metagenomes.</title>
        <authorList>
            <person name="Kawai M."/>
            <person name="Futagami T."/>
            <person name="Toyoda A."/>
            <person name="Takaki Y."/>
            <person name="Nishi S."/>
            <person name="Hori S."/>
            <person name="Arai W."/>
            <person name="Tsubouchi T."/>
            <person name="Morono Y."/>
            <person name="Uchiyama I."/>
            <person name="Ito T."/>
            <person name="Fujiyama A."/>
            <person name="Inagaki F."/>
            <person name="Takami H."/>
        </authorList>
    </citation>
    <scope>NUCLEOTIDE SEQUENCE</scope>
    <source>
        <strain evidence="2">Expedition CK06-06</strain>
    </source>
</reference>
<protein>
    <submittedName>
        <fullName evidence="2">Uncharacterized protein</fullName>
    </submittedName>
</protein>
<feature type="transmembrane region" description="Helical" evidence="1">
    <location>
        <begin position="7"/>
        <end position="27"/>
    </location>
</feature>
<keyword evidence="1" id="KW-1133">Transmembrane helix</keyword>
<comment type="caution">
    <text evidence="2">The sequence shown here is derived from an EMBL/GenBank/DDBJ whole genome shotgun (WGS) entry which is preliminary data.</text>
</comment>
<name>X1II89_9ZZZZ</name>
<dbReference type="PROSITE" id="PS51257">
    <property type="entry name" value="PROKAR_LIPOPROTEIN"/>
    <property type="match status" value="1"/>
</dbReference>
<dbReference type="AlphaFoldDB" id="X1II89"/>
<keyword evidence="1" id="KW-0472">Membrane</keyword>
<accession>X1II89</accession>